<sequence length="361" mass="39168">MSDQDDSSDKSFEPTPEKIKKAREQGNVAKSADLSLAAAYMGLAIAFYISGSGAIQKLGVTLKSFIDQPDRMVAMFFDGSSSDARAALLTTVMKSILPWFIVPASLVLLSILAQKAFVVAPSKIKPKLSKISIISNAKNKFGRSGLFEFLKSFLKLLIYTFGLGYYLSSRMPELIASAATGALSVIMLMGDMVIQCLIISVVISAVIGVVDAGFQHAEFRRRNMMSRKEVTDEQKNSEGDPHFKGQRRQRGQAIALGQMIAAVPDADVVIVNPTHYAVVLKWSREQGAAPSCVAKGVDEMAAAIREKAQEHGVPIHSDPPTARALYASVEIGQEIEEEHYAPVAAAIRFAESMRERAKGKI</sequence>
<dbReference type="PRINTS" id="PR00950">
    <property type="entry name" value="TYPE3IMSPROT"/>
</dbReference>
<keyword evidence="3" id="KW-1133">Transmembrane helix</keyword>
<comment type="caution">
    <text evidence="4">The sequence shown here is derived from an EMBL/GenBank/DDBJ whole genome shotgun (WGS) entry which is preliminary data.</text>
</comment>
<dbReference type="EMBL" id="WIXK01000002">
    <property type="protein sequence ID" value="MQY41980.1"/>
    <property type="molecule type" value="Genomic_DNA"/>
</dbReference>
<keyword evidence="3" id="KW-0812">Transmembrane</keyword>
<evidence type="ECO:0000256" key="2">
    <source>
        <dbReference type="SAM" id="MobiDB-lite"/>
    </source>
</evidence>
<proteinExistence type="inferred from homology"/>
<dbReference type="Pfam" id="PF01312">
    <property type="entry name" value="Bac_export_2"/>
    <property type="match status" value="1"/>
</dbReference>
<dbReference type="PANTHER" id="PTHR30531:SF12">
    <property type="entry name" value="FLAGELLAR BIOSYNTHETIC PROTEIN FLHB"/>
    <property type="match status" value="1"/>
</dbReference>
<name>A0A844AK74_9RHOB</name>
<reference evidence="4 5" key="1">
    <citation type="submission" date="2019-10" db="EMBL/GenBank/DDBJ databases">
        <title>Epibacterium sp. nov., isolated from seawater.</title>
        <authorList>
            <person name="Zhang X."/>
            <person name="Li N."/>
        </authorList>
    </citation>
    <scope>NUCLEOTIDE SEQUENCE [LARGE SCALE GENOMIC DNA]</scope>
    <source>
        <strain evidence="4 5">SM1969</strain>
    </source>
</reference>
<feature type="compositionally biased region" description="Basic and acidic residues" evidence="2">
    <location>
        <begin position="7"/>
        <end position="24"/>
    </location>
</feature>
<feature type="transmembrane region" description="Helical" evidence="3">
    <location>
        <begin position="192"/>
        <end position="214"/>
    </location>
</feature>
<dbReference type="GO" id="GO:0009306">
    <property type="term" value="P:protein secretion"/>
    <property type="evidence" value="ECO:0007669"/>
    <property type="project" value="InterPro"/>
</dbReference>
<comment type="similarity">
    <text evidence="1">Belongs to the type III secretion exporter family.</text>
</comment>
<dbReference type="Gene3D" id="6.10.250.2080">
    <property type="match status" value="1"/>
</dbReference>
<feature type="region of interest" description="Disordered" evidence="2">
    <location>
        <begin position="225"/>
        <end position="247"/>
    </location>
</feature>
<evidence type="ECO:0000256" key="3">
    <source>
        <dbReference type="SAM" id="Phobius"/>
    </source>
</evidence>
<organism evidence="4 5">
    <name type="scientific">Tritonibacter aquimaris</name>
    <dbReference type="NCBI Taxonomy" id="2663379"/>
    <lineage>
        <taxon>Bacteria</taxon>
        <taxon>Pseudomonadati</taxon>
        <taxon>Pseudomonadota</taxon>
        <taxon>Alphaproteobacteria</taxon>
        <taxon>Rhodobacterales</taxon>
        <taxon>Paracoccaceae</taxon>
        <taxon>Tritonibacter</taxon>
    </lineage>
</organism>
<gene>
    <name evidence="4" type="primary">flhB</name>
    <name evidence="4" type="ORF">GG681_04970</name>
</gene>
<evidence type="ECO:0000313" key="5">
    <source>
        <dbReference type="Proteomes" id="UP000436694"/>
    </source>
</evidence>
<feature type="compositionally biased region" description="Basic and acidic residues" evidence="2">
    <location>
        <begin position="225"/>
        <end position="243"/>
    </location>
</feature>
<accession>A0A844AK74</accession>
<feature type="region of interest" description="Disordered" evidence="2">
    <location>
        <begin position="1"/>
        <end position="24"/>
    </location>
</feature>
<dbReference type="Proteomes" id="UP000436694">
    <property type="component" value="Unassembled WGS sequence"/>
</dbReference>
<dbReference type="SUPFAM" id="SSF160544">
    <property type="entry name" value="EscU C-terminal domain-like"/>
    <property type="match status" value="1"/>
</dbReference>
<keyword evidence="5" id="KW-1185">Reference proteome</keyword>
<dbReference type="InterPro" id="IPR029025">
    <property type="entry name" value="T3SS_substrate_exporter_C"/>
</dbReference>
<evidence type="ECO:0000313" key="4">
    <source>
        <dbReference type="EMBL" id="MQY41980.1"/>
    </source>
</evidence>
<feature type="transmembrane region" description="Helical" evidence="3">
    <location>
        <begin position="149"/>
        <end position="167"/>
    </location>
</feature>
<dbReference type="RefSeq" id="WP_153545716.1">
    <property type="nucleotide sequence ID" value="NZ_WIXK01000002.1"/>
</dbReference>
<keyword evidence="3" id="KW-0472">Membrane</keyword>
<evidence type="ECO:0000256" key="1">
    <source>
        <dbReference type="ARBA" id="ARBA00010690"/>
    </source>
</evidence>
<keyword evidence="4" id="KW-0282">Flagellum</keyword>
<keyword evidence="4" id="KW-0966">Cell projection</keyword>
<dbReference type="Gene3D" id="3.40.1690.10">
    <property type="entry name" value="secretion proteins EscU"/>
    <property type="match status" value="1"/>
</dbReference>
<protein>
    <submittedName>
        <fullName evidence="4">Flagellar type III secretion system protein FlhB</fullName>
    </submittedName>
</protein>
<dbReference type="AlphaFoldDB" id="A0A844AK74"/>
<dbReference type="PANTHER" id="PTHR30531">
    <property type="entry name" value="FLAGELLAR BIOSYNTHETIC PROTEIN FLHB"/>
    <property type="match status" value="1"/>
</dbReference>
<feature type="transmembrane region" description="Helical" evidence="3">
    <location>
        <begin position="28"/>
        <end position="49"/>
    </location>
</feature>
<keyword evidence="4" id="KW-0969">Cilium</keyword>
<dbReference type="InterPro" id="IPR006135">
    <property type="entry name" value="T3SS_substrate_exporter"/>
</dbReference>
<feature type="transmembrane region" description="Helical" evidence="3">
    <location>
        <begin position="96"/>
        <end position="120"/>
    </location>
</feature>
<dbReference type="GO" id="GO:0005886">
    <property type="term" value="C:plasma membrane"/>
    <property type="evidence" value="ECO:0007669"/>
    <property type="project" value="TreeGrafter"/>
</dbReference>